<dbReference type="EMBL" id="PP438412">
    <property type="protein sequence ID" value="XAI95444.1"/>
    <property type="molecule type" value="Genomic_DNA"/>
</dbReference>
<accession>A0AAX4QH01</accession>
<evidence type="ECO:0000313" key="2">
    <source>
        <dbReference type="EMBL" id="XAI95444.1"/>
    </source>
</evidence>
<keyword evidence="1" id="KW-1133">Transmembrane helix</keyword>
<name>A0AAX4QH01_9CAUD</name>
<keyword evidence="1" id="KW-0472">Membrane</keyword>
<evidence type="ECO:0000313" key="3">
    <source>
        <dbReference type="Proteomes" id="UP001459105"/>
    </source>
</evidence>
<evidence type="ECO:0000256" key="1">
    <source>
        <dbReference type="SAM" id="Phobius"/>
    </source>
</evidence>
<feature type="transmembrane region" description="Helical" evidence="1">
    <location>
        <begin position="27"/>
        <end position="45"/>
    </location>
</feature>
<feature type="transmembrane region" description="Helical" evidence="1">
    <location>
        <begin position="5"/>
        <end position="21"/>
    </location>
</feature>
<keyword evidence="1" id="KW-0812">Transmembrane</keyword>
<protein>
    <submittedName>
        <fullName evidence="2">Uncharacterized protein</fullName>
    </submittedName>
</protein>
<proteinExistence type="predicted"/>
<dbReference type="Proteomes" id="UP001459105">
    <property type="component" value="Segment"/>
</dbReference>
<sequence>MDTVFRIAIGTCAVIVIYALAVADDRLAVQALLAAFLTIIASVFFSPTP</sequence>
<reference evidence="2" key="1">
    <citation type="submission" date="2024-03" db="EMBL/GenBank/DDBJ databases">
        <authorList>
            <person name="Lin W."/>
            <person name="Li D."/>
            <person name="Tong Y."/>
        </authorList>
    </citation>
    <scope>NUCLEOTIDE SEQUENCE</scope>
</reference>
<organism evidence="2 3">
    <name type="scientific">Microcystis phage Mvi-JY20</name>
    <dbReference type="NCBI Taxonomy" id="3128146"/>
    <lineage>
        <taxon>Viruses</taxon>
        <taxon>Duplodnaviria</taxon>
        <taxon>Heunggongvirae</taxon>
        <taxon>Uroviricota</taxon>
        <taxon>Caudoviricetes</taxon>
    </lineage>
</organism>